<keyword evidence="9" id="KW-1185">Reference proteome</keyword>
<dbReference type="Pfam" id="PF00069">
    <property type="entry name" value="Pkinase"/>
    <property type="match status" value="1"/>
</dbReference>
<dbReference type="InterPro" id="IPR017441">
    <property type="entry name" value="Protein_kinase_ATP_BS"/>
</dbReference>
<keyword evidence="4 5" id="KW-0067">ATP-binding</keyword>
<evidence type="ECO:0000256" key="1">
    <source>
        <dbReference type="ARBA" id="ARBA00022679"/>
    </source>
</evidence>
<keyword evidence="6" id="KW-1133">Transmembrane helix</keyword>
<feature type="transmembrane region" description="Helical" evidence="6">
    <location>
        <begin position="380"/>
        <end position="401"/>
    </location>
</feature>
<sequence length="809" mass="86541">MTTAASDDVTLWERIAREFDRIQPMPQGARAAALAKCDPIVRTRVEAMLASLEQTGILDQADQTQASAPVPASLAPGAQVGPFTIEAFIGRGGMGEVYRAIRTDAAFQQRVALKLLRIDAVTDAALFARERRLLSKLEHPAIARLIDGGITAEGRSWMAMAYVEGQSLDRWCKERGASLDERLRLFGEVCDAVGFAHANLIVHRDLKPANILVDGRGRAQLLDFGIAKLIDDAGDEQTLVTSMMMTPHYAAPEQLEDGPITVATDVHALGVILYELLSGSPPWRAGGSLPAVVQRIVADDPEPPSRAAAAHARPPVAPAALRGDLDAIVLKALRKEPHARYASVAALADDIRRSRDLRPVAARAGSRRYRMQRYVRRNRWAIAAVSAVLVAIAAGTIGVAIQAHRAAVQRDAALAEARRSDSIVQTLTLMLGQSGNAGELTLKQALDASAARLLRTLDRSARSGRTVNVLSDLYVNTQDAKGSYDLTKAALARGIGGDDPVVTAEMQANLADAAMATGAKDDVPGILDRAEAVLAADRERNAVPLQQIVATRAGLARRQRDYDRAIGLLMDNMAAAERAFAGNESALLTRYNNLLVYLIEANRLAQAGPIFARAERVMALPGQRDTIQSLGIELIHGGWQLRGGDPATAERTFATVAARRRALYGATPGLANDLTWLGRARLAQRNFTGAMQALTEARPLAVKYLGATSLPTMNIDMAIAQTLAELHRTDDARRALAGVRQAVAAMPSPNPVVPQLALVDAVIAINDHQRAAALAAAGQARAVLTAMGPAGAYGLMQLRQIDQRIAAMR</sequence>
<evidence type="ECO:0000256" key="2">
    <source>
        <dbReference type="ARBA" id="ARBA00022741"/>
    </source>
</evidence>
<dbReference type="InterPro" id="IPR011009">
    <property type="entry name" value="Kinase-like_dom_sf"/>
</dbReference>
<dbReference type="SUPFAM" id="SSF56112">
    <property type="entry name" value="Protein kinase-like (PK-like)"/>
    <property type="match status" value="1"/>
</dbReference>
<dbReference type="Gene3D" id="1.25.40.10">
    <property type="entry name" value="Tetratricopeptide repeat domain"/>
    <property type="match status" value="1"/>
</dbReference>
<protein>
    <submittedName>
        <fullName evidence="8">Protein kinase</fullName>
    </submittedName>
</protein>
<keyword evidence="3 8" id="KW-0418">Kinase</keyword>
<dbReference type="CDD" id="cd14014">
    <property type="entry name" value="STKc_PknB_like"/>
    <property type="match status" value="1"/>
</dbReference>
<keyword evidence="2 5" id="KW-0547">Nucleotide-binding</keyword>
<keyword evidence="1" id="KW-0808">Transferase</keyword>
<dbReference type="GO" id="GO:0004674">
    <property type="term" value="F:protein serine/threonine kinase activity"/>
    <property type="evidence" value="ECO:0007669"/>
    <property type="project" value="TreeGrafter"/>
</dbReference>
<feature type="binding site" evidence="5">
    <location>
        <position position="114"/>
    </location>
    <ligand>
        <name>ATP</name>
        <dbReference type="ChEBI" id="CHEBI:30616"/>
    </ligand>
</feature>
<dbReference type="EMBL" id="JAMLDY010000007">
    <property type="protein sequence ID" value="MCP3734648.1"/>
    <property type="molecule type" value="Genomic_DNA"/>
</dbReference>
<evidence type="ECO:0000313" key="8">
    <source>
        <dbReference type="EMBL" id="MCP3734648.1"/>
    </source>
</evidence>
<dbReference type="PANTHER" id="PTHR43289:SF34">
    <property type="entry name" value="SERINE_THREONINE-PROTEIN KINASE YBDM-RELATED"/>
    <property type="match status" value="1"/>
</dbReference>
<evidence type="ECO:0000256" key="4">
    <source>
        <dbReference type="ARBA" id="ARBA00022840"/>
    </source>
</evidence>
<dbReference type="Proteomes" id="UP001139486">
    <property type="component" value="Unassembled WGS sequence"/>
</dbReference>
<evidence type="ECO:0000313" key="9">
    <source>
        <dbReference type="Proteomes" id="UP001139486"/>
    </source>
</evidence>
<keyword evidence="6" id="KW-0812">Transmembrane</keyword>
<gene>
    <name evidence="8" type="ORF">M9979_07160</name>
</gene>
<reference evidence="8" key="1">
    <citation type="submission" date="2022-05" db="EMBL/GenBank/DDBJ databases">
        <title>Sphingomonas sp. strain RP10 Genome sequencing and assembly.</title>
        <authorList>
            <person name="Kim I."/>
        </authorList>
    </citation>
    <scope>NUCLEOTIDE SEQUENCE</scope>
    <source>
        <strain evidence="8">RP10</strain>
    </source>
</reference>
<dbReference type="InterPro" id="IPR008271">
    <property type="entry name" value="Ser/Thr_kinase_AS"/>
</dbReference>
<comment type="caution">
    <text evidence="8">The sequence shown here is derived from an EMBL/GenBank/DDBJ whole genome shotgun (WGS) entry which is preliminary data.</text>
</comment>
<name>A0A9X2HP95_9SPHN</name>
<dbReference type="PROSITE" id="PS50011">
    <property type="entry name" value="PROTEIN_KINASE_DOM"/>
    <property type="match status" value="1"/>
</dbReference>
<evidence type="ECO:0000256" key="6">
    <source>
        <dbReference type="SAM" id="Phobius"/>
    </source>
</evidence>
<evidence type="ECO:0000256" key="3">
    <source>
        <dbReference type="ARBA" id="ARBA00022777"/>
    </source>
</evidence>
<dbReference type="SMART" id="SM00220">
    <property type="entry name" value="S_TKc"/>
    <property type="match status" value="1"/>
</dbReference>
<keyword evidence="6" id="KW-0472">Membrane</keyword>
<proteinExistence type="predicted"/>
<feature type="domain" description="Protein kinase" evidence="7">
    <location>
        <begin position="83"/>
        <end position="352"/>
    </location>
</feature>
<dbReference type="InterPro" id="IPR011990">
    <property type="entry name" value="TPR-like_helical_dom_sf"/>
</dbReference>
<dbReference type="PROSITE" id="PS00108">
    <property type="entry name" value="PROTEIN_KINASE_ST"/>
    <property type="match status" value="1"/>
</dbReference>
<evidence type="ECO:0000256" key="5">
    <source>
        <dbReference type="PROSITE-ProRule" id="PRU10141"/>
    </source>
</evidence>
<dbReference type="AlphaFoldDB" id="A0A9X2HP95"/>
<dbReference type="Gene3D" id="3.30.200.20">
    <property type="entry name" value="Phosphorylase Kinase, domain 1"/>
    <property type="match status" value="1"/>
</dbReference>
<evidence type="ECO:0000259" key="7">
    <source>
        <dbReference type="PROSITE" id="PS50011"/>
    </source>
</evidence>
<dbReference type="InterPro" id="IPR000719">
    <property type="entry name" value="Prot_kinase_dom"/>
</dbReference>
<dbReference type="RefSeq" id="WP_254288650.1">
    <property type="nucleotide sequence ID" value="NZ_JAMLDY010000007.1"/>
</dbReference>
<dbReference type="SUPFAM" id="SSF48452">
    <property type="entry name" value="TPR-like"/>
    <property type="match status" value="1"/>
</dbReference>
<dbReference type="PROSITE" id="PS00107">
    <property type="entry name" value="PROTEIN_KINASE_ATP"/>
    <property type="match status" value="1"/>
</dbReference>
<dbReference type="GO" id="GO:0005524">
    <property type="term" value="F:ATP binding"/>
    <property type="evidence" value="ECO:0007669"/>
    <property type="project" value="UniProtKB-UniRule"/>
</dbReference>
<organism evidence="8 9">
    <name type="scientific">Sphingomonas liriopis</name>
    <dbReference type="NCBI Taxonomy" id="2949094"/>
    <lineage>
        <taxon>Bacteria</taxon>
        <taxon>Pseudomonadati</taxon>
        <taxon>Pseudomonadota</taxon>
        <taxon>Alphaproteobacteria</taxon>
        <taxon>Sphingomonadales</taxon>
        <taxon>Sphingomonadaceae</taxon>
        <taxon>Sphingomonas</taxon>
    </lineage>
</organism>
<dbReference type="PANTHER" id="PTHR43289">
    <property type="entry name" value="MITOGEN-ACTIVATED PROTEIN KINASE KINASE KINASE 20-RELATED"/>
    <property type="match status" value="1"/>
</dbReference>
<accession>A0A9X2HP95</accession>
<dbReference type="Gene3D" id="1.10.510.10">
    <property type="entry name" value="Transferase(Phosphotransferase) domain 1"/>
    <property type="match status" value="1"/>
</dbReference>